<name>A0AAV7MUK0_PLEWA</name>
<accession>A0AAV7MUK0</accession>
<reference evidence="1" key="1">
    <citation type="journal article" date="2022" name="bioRxiv">
        <title>Sequencing and chromosome-scale assembly of the giantPleurodeles waltlgenome.</title>
        <authorList>
            <person name="Brown T."/>
            <person name="Elewa A."/>
            <person name="Iarovenko S."/>
            <person name="Subramanian E."/>
            <person name="Araus A.J."/>
            <person name="Petzold A."/>
            <person name="Susuki M."/>
            <person name="Suzuki K.-i.T."/>
            <person name="Hayashi T."/>
            <person name="Toyoda A."/>
            <person name="Oliveira C."/>
            <person name="Osipova E."/>
            <person name="Leigh N.D."/>
            <person name="Simon A."/>
            <person name="Yun M.H."/>
        </authorList>
    </citation>
    <scope>NUCLEOTIDE SEQUENCE</scope>
    <source>
        <strain evidence="1">20211129_DDA</strain>
        <tissue evidence="1">Liver</tissue>
    </source>
</reference>
<comment type="caution">
    <text evidence="1">The sequence shown here is derived from an EMBL/GenBank/DDBJ whole genome shotgun (WGS) entry which is preliminary data.</text>
</comment>
<evidence type="ECO:0000313" key="2">
    <source>
        <dbReference type="Proteomes" id="UP001066276"/>
    </source>
</evidence>
<keyword evidence="2" id="KW-1185">Reference proteome</keyword>
<evidence type="ECO:0000313" key="1">
    <source>
        <dbReference type="EMBL" id="KAJ1106719.1"/>
    </source>
</evidence>
<feature type="non-terminal residue" evidence="1">
    <location>
        <position position="1"/>
    </location>
</feature>
<dbReference type="AlphaFoldDB" id="A0AAV7MUK0"/>
<sequence>GVKQDALQVVAVGAWFGGRGAGLDAGELAGLAGEGSVGASWGGTAAPGDPASVECDEGGGFVGPACRLAAVGARGSGAG</sequence>
<dbReference type="EMBL" id="JANPWB010000013">
    <property type="protein sequence ID" value="KAJ1106719.1"/>
    <property type="molecule type" value="Genomic_DNA"/>
</dbReference>
<proteinExistence type="predicted"/>
<organism evidence="1 2">
    <name type="scientific">Pleurodeles waltl</name>
    <name type="common">Iberian ribbed newt</name>
    <dbReference type="NCBI Taxonomy" id="8319"/>
    <lineage>
        <taxon>Eukaryota</taxon>
        <taxon>Metazoa</taxon>
        <taxon>Chordata</taxon>
        <taxon>Craniata</taxon>
        <taxon>Vertebrata</taxon>
        <taxon>Euteleostomi</taxon>
        <taxon>Amphibia</taxon>
        <taxon>Batrachia</taxon>
        <taxon>Caudata</taxon>
        <taxon>Salamandroidea</taxon>
        <taxon>Salamandridae</taxon>
        <taxon>Pleurodelinae</taxon>
        <taxon>Pleurodeles</taxon>
    </lineage>
</organism>
<feature type="non-terminal residue" evidence="1">
    <location>
        <position position="79"/>
    </location>
</feature>
<dbReference type="Proteomes" id="UP001066276">
    <property type="component" value="Chromosome 9"/>
</dbReference>
<protein>
    <submittedName>
        <fullName evidence="1">Uncharacterized protein</fullName>
    </submittedName>
</protein>
<gene>
    <name evidence="1" type="ORF">NDU88_004119</name>
</gene>